<dbReference type="RefSeq" id="XP_026088598.1">
    <property type="nucleotide sequence ID" value="XM_026232813.1"/>
</dbReference>
<keyword evidence="18" id="KW-1185">Reference proteome</keyword>
<dbReference type="SMART" id="SM00241">
    <property type="entry name" value="ZP"/>
    <property type="match status" value="1"/>
</dbReference>
<feature type="chain" id="PRO_5028124742" description="Zona pellucida sperm-binding protein 3" evidence="16">
    <location>
        <begin position="22"/>
        <end position="1325"/>
    </location>
</feature>
<dbReference type="Gene3D" id="2.60.40.4100">
    <property type="entry name" value="Zona pellucida, ZP-C domain"/>
    <property type="match status" value="1"/>
</dbReference>
<evidence type="ECO:0000256" key="1">
    <source>
        <dbReference type="ARBA" id="ARBA00004251"/>
    </source>
</evidence>
<evidence type="ECO:0000259" key="17">
    <source>
        <dbReference type="PROSITE" id="PS51034"/>
    </source>
</evidence>
<feature type="domain" description="ZP" evidence="17">
    <location>
        <begin position="122"/>
        <end position="381"/>
    </location>
</feature>
<dbReference type="Pfam" id="PF00100">
    <property type="entry name" value="Zona_pellucida"/>
    <property type="match status" value="1"/>
</dbReference>
<evidence type="ECO:0000256" key="16">
    <source>
        <dbReference type="SAM" id="SignalP"/>
    </source>
</evidence>
<dbReference type="Pfam" id="PF14868">
    <property type="entry name" value="DUF4487"/>
    <property type="match status" value="1"/>
</dbReference>
<keyword evidence="13" id="KW-1015">Disulfide bond</keyword>
<keyword evidence="7" id="KW-0272">Extracellular matrix</keyword>
<comment type="similarity">
    <text evidence="3">Belongs to the ZP domain family. ZPC subfamily.</text>
</comment>
<dbReference type="InterPro" id="IPR027902">
    <property type="entry name" value="DUF4487"/>
</dbReference>
<dbReference type="FunFam" id="2.60.40.4100:FF:000002">
    <property type="entry name" value="Zona pellucida sperm-binding protein 3"/>
    <property type="match status" value="1"/>
</dbReference>
<evidence type="ECO:0000313" key="18">
    <source>
        <dbReference type="Proteomes" id="UP000515129"/>
    </source>
</evidence>
<keyword evidence="6" id="KW-0964">Secreted</keyword>
<name>A0A6P6LVX4_CARAU</name>
<keyword evidence="9" id="KW-0812">Transmembrane</keyword>
<organism evidence="18 19">
    <name type="scientific">Carassius auratus</name>
    <name type="common">Goldfish</name>
    <dbReference type="NCBI Taxonomy" id="7957"/>
    <lineage>
        <taxon>Eukaryota</taxon>
        <taxon>Metazoa</taxon>
        <taxon>Chordata</taxon>
        <taxon>Craniata</taxon>
        <taxon>Vertebrata</taxon>
        <taxon>Euteleostomi</taxon>
        <taxon>Actinopterygii</taxon>
        <taxon>Neopterygii</taxon>
        <taxon>Teleostei</taxon>
        <taxon>Ostariophysi</taxon>
        <taxon>Cypriniformes</taxon>
        <taxon>Cyprinidae</taxon>
        <taxon>Cyprininae</taxon>
        <taxon>Carassius</taxon>
    </lineage>
</organism>
<evidence type="ECO:0000256" key="4">
    <source>
        <dbReference type="ARBA" id="ARBA00017980"/>
    </source>
</evidence>
<accession>A0A6P6LVX4</accession>
<evidence type="ECO:0000256" key="14">
    <source>
        <dbReference type="ARBA" id="ARBA00023180"/>
    </source>
</evidence>
<keyword evidence="5" id="KW-1003">Cell membrane</keyword>
<evidence type="ECO:0000256" key="15">
    <source>
        <dbReference type="ARBA" id="ARBA00030824"/>
    </source>
</evidence>
<dbReference type="InterPro" id="IPR055356">
    <property type="entry name" value="ZP-N"/>
</dbReference>
<dbReference type="FunFam" id="2.60.40.3210:FF:000001">
    <property type="entry name" value="Zona pellucida sperm-binding protein 3"/>
    <property type="match status" value="1"/>
</dbReference>
<protein>
    <recommendedName>
        <fullName evidence="4">Zona pellucida sperm-binding protein 3</fullName>
    </recommendedName>
    <alternativeName>
        <fullName evidence="15">Zona pellucida glycoprotein 3</fullName>
    </alternativeName>
</protein>
<dbReference type="InterPro" id="IPR001507">
    <property type="entry name" value="ZP_dom"/>
</dbReference>
<dbReference type="InterPro" id="IPR042235">
    <property type="entry name" value="ZP-C_dom"/>
</dbReference>
<dbReference type="PANTHER" id="PTHR16071">
    <property type="entry name" value="CHROMOSOME 1 OPEN READING FRAME 112"/>
    <property type="match status" value="1"/>
</dbReference>
<reference evidence="19" key="1">
    <citation type="submission" date="2025-08" db="UniProtKB">
        <authorList>
            <consortium name="RefSeq"/>
        </authorList>
    </citation>
    <scope>IDENTIFICATION</scope>
    <source>
        <strain evidence="19">Wakin</strain>
        <tissue evidence="19">Muscle</tissue>
    </source>
</reference>
<evidence type="ECO:0000313" key="19">
    <source>
        <dbReference type="RefSeq" id="XP_026088598.1"/>
    </source>
</evidence>
<dbReference type="InterPro" id="IPR055355">
    <property type="entry name" value="ZP-C"/>
</dbReference>
<dbReference type="PANTHER" id="PTHR16071:SF2">
    <property type="entry name" value="FIGNL1-INTERACTING REGULATOR OF RECOMBINATION AND MITOSIS"/>
    <property type="match status" value="1"/>
</dbReference>
<dbReference type="SUPFAM" id="SSF48371">
    <property type="entry name" value="ARM repeat"/>
    <property type="match status" value="1"/>
</dbReference>
<keyword evidence="12" id="KW-0472">Membrane</keyword>
<keyword evidence="10 16" id="KW-0732">Signal</keyword>
<keyword evidence="14" id="KW-0325">Glycoprotein</keyword>
<dbReference type="Gene3D" id="2.60.40.3210">
    <property type="entry name" value="Zona pellucida, ZP-N domain"/>
    <property type="match status" value="1"/>
</dbReference>
<dbReference type="PROSITE" id="PS51034">
    <property type="entry name" value="ZP_2"/>
    <property type="match status" value="1"/>
</dbReference>
<keyword evidence="8" id="KW-0165">Cleavage on pair of basic residues</keyword>
<comment type="subcellular location">
    <subcellularLocation>
        <location evidence="1">Cell membrane</location>
        <topology evidence="1">Single-pass type I membrane protein</topology>
    </subcellularLocation>
    <subcellularLocation>
        <location evidence="2">Secreted</location>
        <location evidence="2">Extracellular space</location>
        <location evidence="2">Extracellular matrix</location>
    </subcellularLocation>
</comment>
<dbReference type="InterPro" id="IPR016024">
    <property type="entry name" value="ARM-type_fold"/>
</dbReference>
<keyword evidence="11" id="KW-1133">Transmembrane helix</keyword>
<evidence type="ECO:0000256" key="12">
    <source>
        <dbReference type="ARBA" id="ARBA00023136"/>
    </source>
</evidence>
<evidence type="ECO:0000256" key="7">
    <source>
        <dbReference type="ARBA" id="ARBA00022530"/>
    </source>
</evidence>
<gene>
    <name evidence="19" type="primary">firrm</name>
</gene>
<evidence type="ECO:0000256" key="5">
    <source>
        <dbReference type="ARBA" id="ARBA00022475"/>
    </source>
</evidence>
<evidence type="ECO:0000256" key="3">
    <source>
        <dbReference type="ARBA" id="ARBA00006735"/>
    </source>
</evidence>
<evidence type="ECO:0000256" key="2">
    <source>
        <dbReference type="ARBA" id="ARBA00004498"/>
    </source>
</evidence>
<dbReference type="CTD" id="55732"/>
<evidence type="ECO:0000256" key="13">
    <source>
        <dbReference type="ARBA" id="ARBA00023157"/>
    </source>
</evidence>
<evidence type="ECO:0000256" key="10">
    <source>
        <dbReference type="ARBA" id="ARBA00022729"/>
    </source>
</evidence>
<sequence>MGLMNCVLELLALVAFDHVYSARPMAQVIQPRVLSQDPQTVDCPLGEQLNSIQSSNGVQSPKPQLAPVTSNLAPLSIQSKQELLGPVRELAWKFPKVQEEPVQPDFNFELQQPRPSDSVAVQCWENRVHVEVKQDFFCNGQLLEPSLLSLGGCGVESVDATARVLIFHSALQECGSQLLVTENELVYTFTLDYRPAALQGTPILRSSGATVGIECHYPRRHNVSNEVQPAWIPYASTQIAEDILVFSLKIMTDDWMFERPSAVFFLGDVLNIQASVKQYNHIPLRIFVDSCVATKGPDVKSAPKYSFIEHHGCLTDAKYTGSISKFLPRVHDDKLQFQLEAFRFQQESSGAIYITCLLKASAASVQVNENHKACSFSADGWVSSDGRDEVCGCCDTSCGLTTDSVLSEVPGFQWEARAQVGPLQVRENQLQAKNVCFEKVSIMSQVTLLDEVSRWDQETCQQELKTVLPKLIAMHHDTDSWEEHTNILQTITSRFLPHLSLSDLEKECFSTVLPKVVKVFASLLEEISKQIGGLSSQNTELHVFLRNILKMMVQTLESLSGCVRHVCSFEESVSFDTIRSLPSCILRVLKDTFQHCKKGLMELLDKINLEDTASEEEVSDIVTVIHSLLDICSIISGLDIALHANSWKFIIKQSVKYQSLVEDRLRHTDIAFSLCEDLYTSVQNCIELAQQIQQAGLQEIVHCPEYKLFQKATKMCRFFANTLVHYTKEFKEFLAKSCRRFHQLYLQIHSKFPPSVCALFVPSALSEELRVAVLVPMDVMLTQLLSFHPFAESVLDPDLQSSTELCLPQCLLLVSVLGKLSSQPEEAMRLWSDGSQFSEETPRWSVFEAVLHSFRRCMLERAVPVWLPGVMLHGQAQGRVSLHQHVCVHMCACVAVLPTQHFAPLERSLLAAVLQADMQTAVLATDVWCFLARYGTAELCFHHVLLIAHLIRSCPGEGYQMFHLALLLRRLLFLMTPKHQVEFVKRFPPAQEENLCVWRHTLLRCLCTEARMRVEEEVLAGASVVLQELENSGYRMGDIPRLNQILGCVLMLMGGSDLQAECVGSSVKIISQLWSRMSSNQVQVHPPLQCTVKLLLSISAVLIKSVDQHVIVQAVSCLSGLTIQKCPDDLLLAALEFLASLGKVFISPNIQCQVLPRISGLFNGLLTHPSWLILHHVLEAFGLFAEITNHEEVISQTLTSEEIKTKVLNYLSKIVSHQESEEARLGRLKEWRSVIEKHCERMECEDNSPVQPPLTEEPCPKRARQETKVEEEFERYVQTAESALKALQAIVGPGHNPSPPQWVRTRLEVLQTLITQINTTTVEEH</sequence>
<dbReference type="Proteomes" id="UP000515129">
    <property type="component" value="Chromosome 45"/>
</dbReference>
<feature type="signal peptide" evidence="16">
    <location>
        <begin position="1"/>
        <end position="21"/>
    </location>
</feature>
<proteinExistence type="inferred from homology"/>
<dbReference type="Pfam" id="PF23344">
    <property type="entry name" value="ZP-N"/>
    <property type="match status" value="1"/>
</dbReference>
<evidence type="ECO:0000256" key="8">
    <source>
        <dbReference type="ARBA" id="ARBA00022685"/>
    </source>
</evidence>
<evidence type="ECO:0000256" key="6">
    <source>
        <dbReference type="ARBA" id="ARBA00022525"/>
    </source>
</evidence>
<evidence type="ECO:0000256" key="11">
    <source>
        <dbReference type="ARBA" id="ARBA00022989"/>
    </source>
</evidence>
<dbReference type="GO" id="GO:0005886">
    <property type="term" value="C:plasma membrane"/>
    <property type="evidence" value="ECO:0007669"/>
    <property type="project" value="UniProtKB-SubCell"/>
</dbReference>
<evidence type="ECO:0000256" key="9">
    <source>
        <dbReference type="ARBA" id="ARBA00022692"/>
    </source>
</evidence>